<gene>
    <name evidence="1" type="ORF">PILCRDRAFT_14960</name>
</gene>
<dbReference type="Proteomes" id="UP000054166">
    <property type="component" value="Unassembled WGS sequence"/>
</dbReference>
<dbReference type="AlphaFoldDB" id="A0A0C3F1J3"/>
<keyword evidence="2" id="KW-1185">Reference proteome</keyword>
<evidence type="ECO:0000313" key="1">
    <source>
        <dbReference type="EMBL" id="KIM73826.1"/>
    </source>
</evidence>
<evidence type="ECO:0000313" key="2">
    <source>
        <dbReference type="Proteomes" id="UP000054166"/>
    </source>
</evidence>
<dbReference type="OrthoDB" id="2751369at2759"/>
<name>A0A0C3F1J3_PILCF</name>
<sequence>MAFGFMPIWLESDHLDLLCGISHGGGPRLLHSSQVPNVASTMADEIFAARKSGPSFQVAQLTTIIAEALDTTSPPEPTTLLLNDYDSDSDPEYISNIDWIPVGLGQWEGFNTCVVIGSFNENGYPGMIDRPGDPWDEETIIPYGSDIEVR</sequence>
<dbReference type="InParanoid" id="A0A0C3F1J3"/>
<dbReference type="EMBL" id="KN833073">
    <property type="protein sequence ID" value="KIM73826.1"/>
    <property type="molecule type" value="Genomic_DNA"/>
</dbReference>
<proteinExistence type="predicted"/>
<reference evidence="1 2" key="1">
    <citation type="submission" date="2014-04" db="EMBL/GenBank/DDBJ databases">
        <authorList>
            <consortium name="DOE Joint Genome Institute"/>
            <person name="Kuo A."/>
            <person name="Tarkka M."/>
            <person name="Buscot F."/>
            <person name="Kohler A."/>
            <person name="Nagy L.G."/>
            <person name="Floudas D."/>
            <person name="Copeland A."/>
            <person name="Barry K.W."/>
            <person name="Cichocki N."/>
            <person name="Veneault-Fourrey C."/>
            <person name="LaButti K."/>
            <person name="Lindquist E.A."/>
            <person name="Lipzen A."/>
            <person name="Lundell T."/>
            <person name="Morin E."/>
            <person name="Murat C."/>
            <person name="Sun H."/>
            <person name="Tunlid A."/>
            <person name="Henrissat B."/>
            <person name="Grigoriev I.V."/>
            <person name="Hibbett D.S."/>
            <person name="Martin F."/>
            <person name="Nordberg H.P."/>
            <person name="Cantor M.N."/>
            <person name="Hua S.X."/>
        </authorList>
    </citation>
    <scope>NUCLEOTIDE SEQUENCE [LARGE SCALE GENOMIC DNA]</scope>
    <source>
        <strain evidence="1 2">F 1598</strain>
    </source>
</reference>
<reference evidence="2" key="2">
    <citation type="submission" date="2015-01" db="EMBL/GenBank/DDBJ databases">
        <title>Evolutionary Origins and Diversification of the Mycorrhizal Mutualists.</title>
        <authorList>
            <consortium name="DOE Joint Genome Institute"/>
            <consortium name="Mycorrhizal Genomics Consortium"/>
            <person name="Kohler A."/>
            <person name="Kuo A."/>
            <person name="Nagy L.G."/>
            <person name="Floudas D."/>
            <person name="Copeland A."/>
            <person name="Barry K.W."/>
            <person name="Cichocki N."/>
            <person name="Veneault-Fourrey C."/>
            <person name="LaButti K."/>
            <person name="Lindquist E.A."/>
            <person name="Lipzen A."/>
            <person name="Lundell T."/>
            <person name="Morin E."/>
            <person name="Murat C."/>
            <person name="Riley R."/>
            <person name="Ohm R."/>
            <person name="Sun H."/>
            <person name="Tunlid A."/>
            <person name="Henrissat B."/>
            <person name="Grigoriev I.V."/>
            <person name="Hibbett D.S."/>
            <person name="Martin F."/>
        </authorList>
    </citation>
    <scope>NUCLEOTIDE SEQUENCE [LARGE SCALE GENOMIC DNA]</scope>
    <source>
        <strain evidence="2">F 1598</strain>
    </source>
</reference>
<protein>
    <submittedName>
        <fullName evidence="1">Uncharacterized protein</fullName>
    </submittedName>
</protein>
<dbReference type="HOGENOM" id="CLU_1741291_0_0_1"/>
<accession>A0A0C3F1J3</accession>
<organism evidence="1 2">
    <name type="scientific">Piloderma croceum (strain F 1598)</name>
    <dbReference type="NCBI Taxonomy" id="765440"/>
    <lineage>
        <taxon>Eukaryota</taxon>
        <taxon>Fungi</taxon>
        <taxon>Dikarya</taxon>
        <taxon>Basidiomycota</taxon>
        <taxon>Agaricomycotina</taxon>
        <taxon>Agaricomycetes</taxon>
        <taxon>Agaricomycetidae</taxon>
        <taxon>Atheliales</taxon>
        <taxon>Atheliaceae</taxon>
        <taxon>Piloderma</taxon>
    </lineage>
</organism>